<organism evidence="2 3">
    <name type="scientific">Flavobacterium ponti</name>
    <dbReference type="NCBI Taxonomy" id="665133"/>
    <lineage>
        <taxon>Bacteria</taxon>
        <taxon>Pseudomonadati</taxon>
        <taxon>Bacteroidota</taxon>
        <taxon>Flavobacteriia</taxon>
        <taxon>Flavobacteriales</taxon>
        <taxon>Flavobacteriaceae</taxon>
        <taxon>Flavobacterium</taxon>
    </lineage>
</organism>
<evidence type="ECO:0000313" key="3">
    <source>
        <dbReference type="Proteomes" id="UP001595885"/>
    </source>
</evidence>
<keyword evidence="1" id="KW-0812">Transmembrane</keyword>
<evidence type="ECO:0000256" key="1">
    <source>
        <dbReference type="SAM" id="Phobius"/>
    </source>
</evidence>
<feature type="transmembrane region" description="Helical" evidence="1">
    <location>
        <begin position="32"/>
        <end position="50"/>
    </location>
</feature>
<protein>
    <recommendedName>
        <fullName evidence="4">Gliding motility protein GldL</fullName>
    </recommendedName>
</protein>
<dbReference type="EMBL" id="JBHSGW010000002">
    <property type="protein sequence ID" value="MFC4739129.1"/>
    <property type="molecule type" value="Genomic_DNA"/>
</dbReference>
<keyword evidence="1" id="KW-0472">Membrane</keyword>
<proteinExistence type="predicted"/>
<keyword evidence="3" id="KW-1185">Reference proteome</keyword>
<sequence length="57" mass="6488">MKIGPLSITILLVSFAVMLVTTLDWIDNNPLSDYKLLAALQFMLIGRIILKNKRKKD</sequence>
<dbReference type="RefSeq" id="WP_379738424.1">
    <property type="nucleotide sequence ID" value="NZ_JBHSGW010000002.1"/>
</dbReference>
<comment type="caution">
    <text evidence="2">The sequence shown here is derived from an EMBL/GenBank/DDBJ whole genome shotgun (WGS) entry which is preliminary data.</text>
</comment>
<keyword evidence="1" id="KW-1133">Transmembrane helix</keyword>
<evidence type="ECO:0008006" key="4">
    <source>
        <dbReference type="Google" id="ProtNLM"/>
    </source>
</evidence>
<accession>A0ABV9P4G9</accession>
<reference evidence="3" key="1">
    <citation type="journal article" date="2019" name="Int. J. Syst. Evol. Microbiol.">
        <title>The Global Catalogue of Microorganisms (GCM) 10K type strain sequencing project: providing services to taxonomists for standard genome sequencing and annotation.</title>
        <authorList>
            <consortium name="The Broad Institute Genomics Platform"/>
            <consortium name="The Broad Institute Genome Sequencing Center for Infectious Disease"/>
            <person name="Wu L."/>
            <person name="Ma J."/>
        </authorList>
    </citation>
    <scope>NUCLEOTIDE SEQUENCE [LARGE SCALE GENOMIC DNA]</scope>
    <source>
        <strain evidence="3">CCUG 50349</strain>
    </source>
</reference>
<gene>
    <name evidence="2" type="ORF">ACFO3U_03915</name>
</gene>
<dbReference type="Proteomes" id="UP001595885">
    <property type="component" value="Unassembled WGS sequence"/>
</dbReference>
<name>A0ABV9P4G9_9FLAO</name>
<evidence type="ECO:0000313" key="2">
    <source>
        <dbReference type="EMBL" id="MFC4739129.1"/>
    </source>
</evidence>